<accession>A0A381Z6E3</accession>
<dbReference type="AlphaFoldDB" id="A0A381Z6E3"/>
<organism evidence="1">
    <name type="scientific">marine metagenome</name>
    <dbReference type="NCBI Taxonomy" id="408172"/>
    <lineage>
        <taxon>unclassified sequences</taxon>
        <taxon>metagenomes</taxon>
        <taxon>ecological metagenomes</taxon>
    </lineage>
</organism>
<sequence>MVVGIASYNQYYISSVLNVYKQKTLIDKLTRA</sequence>
<gene>
    <name evidence="1" type="ORF">METZ01_LOCUS137171</name>
</gene>
<evidence type="ECO:0000313" key="1">
    <source>
        <dbReference type="EMBL" id="SVA84317.1"/>
    </source>
</evidence>
<name>A0A381Z6E3_9ZZZZ</name>
<reference evidence="1" key="1">
    <citation type="submission" date="2018-05" db="EMBL/GenBank/DDBJ databases">
        <authorList>
            <person name="Lanie J.A."/>
            <person name="Ng W.-L."/>
            <person name="Kazmierczak K.M."/>
            <person name="Andrzejewski T.M."/>
            <person name="Davidsen T.M."/>
            <person name="Wayne K.J."/>
            <person name="Tettelin H."/>
            <person name="Glass J.I."/>
            <person name="Rusch D."/>
            <person name="Podicherti R."/>
            <person name="Tsui H.-C.T."/>
            <person name="Winkler M.E."/>
        </authorList>
    </citation>
    <scope>NUCLEOTIDE SEQUENCE</scope>
</reference>
<proteinExistence type="predicted"/>
<protein>
    <submittedName>
        <fullName evidence="1">Uncharacterized protein</fullName>
    </submittedName>
</protein>
<dbReference type="EMBL" id="UINC01019970">
    <property type="protein sequence ID" value="SVA84317.1"/>
    <property type="molecule type" value="Genomic_DNA"/>
</dbReference>